<protein>
    <submittedName>
        <fullName evidence="5">Transcriptional regulator</fullName>
    </submittedName>
</protein>
<dbReference type="SUPFAM" id="SSF48008">
    <property type="entry name" value="GntR ligand-binding domain-like"/>
    <property type="match status" value="1"/>
</dbReference>
<dbReference type="OrthoDB" id="8638122at2"/>
<dbReference type="PANTHER" id="PTHR43537">
    <property type="entry name" value="TRANSCRIPTIONAL REGULATOR, GNTR FAMILY"/>
    <property type="match status" value="1"/>
</dbReference>
<dbReference type="RefSeq" id="WP_078000963.1">
    <property type="nucleotide sequence ID" value="NZ_MRUL01000001.1"/>
</dbReference>
<evidence type="ECO:0000313" key="5">
    <source>
        <dbReference type="EMBL" id="OON41938.1"/>
    </source>
</evidence>
<keyword evidence="6" id="KW-1185">Reference proteome</keyword>
<dbReference type="STRING" id="1926881.BTJ39_01920"/>
<dbReference type="PROSITE" id="PS50949">
    <property type="entry name" value="HTH_GNTR"/>
    <property type="match status" value="1"/>
</dbReference>
<dbReference type="PANTHER" id="PTHR43537:SF49">
    <property type="entry name" value="TRANSCRIPTIONAL REGULATORY PROTEIN"/>
    <property type="match status" value="1"/>
</dbReference>
<dbReference type="InterPro" id="IPR011711">
    <property type="entry name" value="GntR_C"/>
</dbReference>
<dbReference type="Gene3D" id="1.20.120.530">
    <property type="entry name" value="GntR ligand-binding domain-like"/>
    <property type="match status" value="1"/>
</dbReference>
<evidence type="ECO:0000256" key="3">
    <source>
        <dbReference type="ARBA" id="ARBA00023163"/>
    </source>
</evidence>
<dbReference type="EMBL" id="MRUL01000001">
    <property type="protein sequence ID" value="OON41938.1"/>
    <property type="molecule type" value="Genomic_DNA"/>
</dbReference>
<proteinExistence type="predicted"/>
<dbReference type="InterPro" id="IPR036390">
    <property type="entry name" value="WH_DNA-bd_sf"/>
</dbReference>
<dbReference type="InterPro" id="IPR008920">
    <property type="entry name" value="TF_FadR/GntR_C"/>
</dbReference>
<name>A0A1S8YSW3_9GAMM</name>
<keyword evidence="2" id="KW-0238">DNA-binding</keyword>
<organism evidence="5 6">
    <name type="scientific">Izhakiella australiensis</name>
    <dbReference type="NCBI Taxonomy" id="1926881"/>
    <lineage>
        <taxon>Bacteria</taxon>
        <taxon>Pseudomonadati</taxon>
        <taxon>Pseudomonadota</taxon>
        <taxon>Gammaproteobacteria</taxon>
        <taxon>Enterobacterales</taxon>
        <taxon>Erwiniaceae</taxon>
        <taxon>Izhakiella</taxon>
    </lineage>
</organism>
<dbReference type="Pfam" id="PF07729">
    <property type="entry name" value="FCD"/>
    <property type="match status" value="1"/>
</dbReference>
<dbReference type="SMART" id="SM00345">
    <property type="entry name" value="HTH_GNTR"/>
    <property type="match status" value="1"/>
</dbReference>
<dbReference type="GO" id="GO:0003677">
    <property type="term" value="F:DNA binding"/>
    <property type="evidence" value="ECO:0007669"/>
    <property type="project" value="UniProtKB-KW"/>
</dbReference>
<dbReference type="InterPro" id="IPR036388">
    <property type="entry name" value="WH-like_DNA-bd_sf"/>
</dbReference>
<evidence type="ECO:0000313" key="6">
    <source>
        <dbReference type="Proteomes" id="UP000190667"/>
    </source>
</evidence>
<dbReference type="InterPro" id="IPR000524">
    <property type="entry name" value="Tscrpt_reg_HTH_GntR"/>
</dbReference>
<dbReference type="Pfam" id="PF00392">
    <property type="entry name" value="GntR"/>
    <property type="match status" value="1"/>
</dbReference>
<dbReference type="GO" id="GO:0003700">
    <property type="term" value="F:DNA-binding transcription factor activity"/>
    <property type="evidence" value="ECO:0007669"/>
    <property type="project" value="InterPro"/>
</dbReference>
<comment type="caution">
    <text evidence="5">The sequence shown here is derived from an EMBL/GenBank/DDBJ whole genome shotgun (WGS) entry which is preliminary data.</text>
</comment>
<dbReference type="SMART" id="SM00895">
    <property type="entry name" value="FCD"/>
    <property type="match status" value="1"/>
</dbReference>
<gene>
    <name evidence="5" type="ORF">BTJ39_01920</name>
</gene>
<dbReference type="AlphaFoldDB" id="A0A1S8YSW3"/>
<dbReference type="SUPFAM" id="SSF46785">
    <property type="entry name" value="Winged helix' DNA-binding domain"/>
    <property type="match status" value="1"/>
</dbReference>
<keyword evidence="3" id="KW-0804">Transcription</keyword>
<keyword evidence="1" id="KW-0805">Transcription regulation</keyword>
<dbReference type="Gene3D" id="1.10.10.10">
    <property type="entry name" value="Winged helix-like DNA-binding domain superfamily/Winged helix DNA-binding domain"/>
    <property type="match status" value="1"/>
</dbReference>
<evidence type="ECO:0000259" key="4">
    <source>
        <dbReference type="PROSITE" id="PS50949"/>
    </source>
</evidence>
<feature type="domain" description="HTH gntR-type" evidence="4">
    <location>
        <begin position="5"/>
        <end position="72"/>
    </location>
</feature>
<accession>A0A1S8YSW3</accession>
<dbReference type="Proteomes" id="UP000190667">
    <property type="component" value="Unassembled WGS sequence"/>
</dbReference>
<evidence type="ECO:0000256" key="2">
    <source>
        <dbReference type="ARBA" id="ARBA00023125"/>
    </source>
</evidence>
<evidence type="ECO:0000256" key="1">
    <source>
        <dbReference type="ARBA" id="ARBA00023015"/>
    </source>
</evidence>
<sequence length="212" mass="24013">MKQNKSALNEVASLLATDINMGKFLPGTWLKQIELAERYACSRNDVRRALDQLVIERLVQHVPNRGYHVYRLDEKQRNNISEIRAILESAVAKDIIENITAAEFSALEACAQLFDNHVYHGSVLQLFEANIKFHHALLKPCSNKDLIELIFDIRSRVPSAAIGQWKSHARILKSSAEHFAIVEAIRLKDAALLEARIKEHILQVEDRQGSGV</sequence>
<reference evidence="5 6" key="1">
    <citation type="submission" date="2016-12" db="EMBL/GenBank/DDBJ databases">
        <title>Izhakiella australiana sp. nov. of genus Izhakiella isolated from Australian desert.</title>
        <authorList>
            <person name="Ji M."/>
        </authorList>
    </citation>
    <scope>NUCLEOTIDE SEQUENCE [LARGE SCALE GENOMIC DNA]</scope>
    <source>
        <strain evidence="5 6">D4N98</strain>
    </source>
</reference>